<protein>
    <submittedName>
        <fullName evidence="2">Uncharacterized protein</fullName>
    </submittedName>
</protein>
<dbReference type="Proteomes" id="UP000077013">
    <property type="component" value="Unassembled WGS sequence"/>
</dbReference>
<reference evidence="2 3" key="1">
    <citation type="submission" date="2016-02" db="EMBL/GenBank/DDBJ databases">
        <title>Ulvibacter sp. LPB0005, isolated from Thais luteostoma.</title>
        <authorList>
            <person name="Shin S.-K."/>
            <person name="Yi H."/>
        </authorList>
    </citation>
    <scope>NUCLEOTIDE SEQUENCE [LARGE SCALE GENOMIC DNA]</scope>
    <source>
        <strain evidence="2 3">LPB0005</strain>
    </source>
</reference>
<feature type="compositionally biased region" description="Low complexity" evidence="1">
    <location>
        <begin position="513"/>
        <end position="540"/>
    </location>
</feature>
<comment type="caution">
    <text evidence="2">The sequence shown here is derived from an EMBL/GenBank/DDBJ whole genome shotgun (WGS) entry which is preliminary data.</text>
</comment>
<keyword evidence="3" id="KW-1185">Reference proteome</keyword>
<gene>
    <name evidence="2" type="ORF">ULVI_03065</name>
</gene>
<proteinExistence type="predicted"/>
<dbReference type="OrthoDB" id="1154186at2"/>
<sequence>MSAKGTIDLMLYRPIKDGKKFNSLFPSSTCKATILSNGDTYYSMDLIKEYIDKYHQQTKKVASVLNKRTLPQTVKSIYDFLYWNIQYKADGSDQQLRSPACSWHDRKNGIDCKSYSIFAGCILRSLGIKFLIRKIKQPGMLPNQFTHVYIVVPNNQATGDLNKGHLVIDATKRINTEPDYIDKYDIPMQHIGLAAAGSTTISQNTDFYGRSQPVKTDVKEAFENFLSFLKDVGVHPKMICAARNYATTFFNRGIDPYFKILKEGFQIEKQIFPYTYNPKNELPRPFKSPLYLASRKAKEAPTRQRSGLNGEGDLEEQLGEEITQIAGDLLKGDFFNSTIGAVLGNGWDLTCWGASNNPKKSKEEVAIDAPAFFKASGLTNQITTQSVNNFIKLTTLYIKHREFGSTNNDLASCTRKGNVAGLAAMKGYRDTIMDAVTRLLNENNGSISKITDTNLSSYSIPLPSGYHNGSLYPHGSITGVSIPVYSVVSPVPIAVPPQTGGLSTDVINQPTTGSNNPGTSNPQNTGGNTNNGPTKPQNPKHQFTTVGANSKVNKASLNPLLIVGLIAGTWYYNKNKKTTQKRLS</sequence>
<dbReference type="AlphaFoldDB" id="A0A167IK83"/>
<evidence type="ECO:0000256" key="1">
    <source>
        <dbReference type="SAM" id="MobiDB-lite"/>
    </source>
</evidence>
<name>A0A167IK83_9FLAO</name>
<organism evidence="2 3">
    <name type="scientific">Cochleicola gelatinilyticus</name>
    <dbReference type="NCBI Taxonomy" id="1763537"/>
    <lineage>
        <taxon>Bacteria</taxon>
        <taxon>Pseudomonadati</taxon>
        <taxon>Bacteroidota</taxon>
        <taxon>Flavobacteriia</taxon>
        <taxon>Flavobacteriales</taxon>
        <taxon>Flavobacteriaceae</taxon>
        <taxon>Cochleicola</taxon>
    </lineage>
</organism>
<feature type="compositionally biased region" description="Polar residues" evidence="1">
    <location>
        <begin position="500"/>
        <end position="512"/>
    </location>
</feature>
<evidence type="ECO:0000313" key="3">
    <source>
        <dbReference type="Proteomes" id="UP000077013"/>
    </source>
</evidence>
<feature type="region of interest" description="Disordered" evidence="1">
    <location>
        <begin position="499"/>
        <end position="544"/>
    </location>
</feature>
<dbReference type="STRING" id="1763537.ULVI_03065"/>
<evidence type="ECO:0000313" key="2">
    <source>
        <dbReference type="EMBL" id="OAB79740.1"/>
    </source>
</evidence>
<dbReference type="EMBL" id="LRXL01000026">
    <property type="protein sequence ID" value="OAB79740.1"/>
    <property type="molecule type" value="Genomic_DNA"/>
</dbReference>
<dbReference type="RefSeq" id="WP_068589662.1">
    <property type="nucleotide sequence ID" value="NZ_LRXL01000026.1"/>
</dbReference>
<accession>A0A167IK83</accession>